<evidence type="ECO:0000313" key="2">
    <source>
        <dbReference type="Proteomes" id="UP000595197"/>
    </source>
</evidence>
<keyword evidence="2" id="KW-1185">Reference proteome</keyword>
<geneLocation type="plasmid" evidence="1 2">
    <name>pTT6-2</name>
</geneLocation>
<keyword evidence="1" id="KW-0614">Plasmid</keyword>
<name>A0ABX7BGK8_9PROT</name>
<sequence length="159" mass="17148">MARTPITWHPIYIEPIEGSGERLTIAIAGGTADVVRFKVIGEFRETFGPDIEAALAAKRPMLDALAGALRHGPIDLLASAEELGPGLFVGEARRIMTVDIDAALEAAALITSTVFNARPDRKAEHDAEPVEPFQWDPSALRRPASMFDNEDIRAAVGAF</sequence>
<organism evidence="1 2">
    <name type="scientific">Skermanella cutis</name>
    <dbReference type="NCBI Taxonomy" id="2775420"/>
    <lineage>
        <taxon>Bacteria</taxon>
        <taxon>Pseudomonadati</taxon>
        <taxon>Pseudomonadota</taxon>
        <taxon>Alphaproteobacteria</taxon>
        <taxon>Rhodospirillales</taxon>
        <taxon>Azospirillaceae</taxon>
        <taxon>Skermanella</taxon>
    </lineage>
</organism>
<accession>A0ABX7BGK8</accession>
<gene>
    <name evidence="1" type="ORF">IGS68_33430</name>
</gene>
<reference evidence="1" key="1">
    <citation type="submission" date="2021-02" db="EMBL/GenBank/DDBJ databases">
        <title>Skermanella TT6 skin isolate.</title>
        <authorList>
            <person name="Lee K."/>
            <person name="Ganzorig M."/>
        </authorList>
    </citation>
    <scope>NUCLEOTIDE SEQUENCE</scope>
    <source>
        <strain evidence="1">TT6</strain>
    </source>
</reference>
<evidence type="ECO:0000313" key="1">
    <source>
        <dbReference type="EMBL" id="QQP93525.1"/>
    </source>
</evidence>
<dbReference type="EMBL" id="CP067422">
    <property type="protein sequence ID" value="QQP93525.1"/>
    <property type="molecule type" value="Genomic_DNA"/>
</dbReference>
<proteinExistence type="predicted"/>
<protein>
    <submittedName>
        <fullName evidence="1">Uncharacterized protein</fullName>
    </submittedName>
</protein>
<dbReference type="RefSeq" id="WP_201083148.1">
    <property type="nucleotide sequence ID" value="NZ_CP067422.1"/>
</dbReference>
<dbReference type="Proteomes" id="UP000595197">
    <property type="component" value="Plasmid pTT6-2"/>
</dbReference>